<name>A0A6P3XTE3_DINQU</name>
<evidence type="ECO:0000313" key="3">
    <source>
        <dbReference type="Proteomes" id="UP000515204"/>
    </source>
</evidence>
<comment type="similarity">
    <text evidence="1">Belongs to the ant venom allergen 2/4 family.</text>
</comment>
<keyword evidence="3" id="KW-1185">Reference proteome</keyword>
<dbReference type="AlphaFoldDB" id="A0A6P3XTE3"/>
<organism evidence="3 4">
    <name type="scientific">Dinoponera quadriceps</name>
    <name type="common">South American ant</name>
    <dbReference type="NCBI Taxonomy" id="609295"/>
    <lineage>
        <taxon>Eukaryota</taxon>
        <taxon>Metazoa</taxon>
        <taxon>Ecdysozoa</taxon>
        <taxon>Arthropoda</taxon>
        <taxon>Hexapoda</taxon>
        <taxon>Insecta</taxon>
        <taxon>Pterygota</taxon>
        <taxon>Neoptera</taxon>
        <taxon>Endopterygota</taxon>
        <taxon>Hymenoptera</taxon>
        <taxon>Apocrita</taxon>
        <taxon>Aculeata</taxon>
        <taxon>Formicoidea</taxon>
        <taxon>Formicidae</taxon>
        <taxon>Ponerinae</taxon>
        <taxon>Ponerini</taxon>
        <taxon>Dinoponera</taxon>
    </lineage>
</organism>
<evidence type="ECO:0000259" key="2">
    <source>
        <dbReference type="Pfam" id="PF22750"/>
    </source>
</evidence>
<dbReference type="Gene3D" id="1.10.238.190">
    <property type="match status" value="1"/>
</dbReference>
<protein>
    <submittedName>
        <fullName evidence="4">Uncharacterized protein LOC106748050</fullName>
    </submittedName>
</protein>
<accession>A0A6P3XTE3</accession>
<dbReference type="Proteomes" id="UP000515204">
    <property type="component" value="Unplaced"/>
</dbReference>
<dbReference type="Pfam" id="PF22750">
    <property type="entry name" value="Sol_i_2"/>
    <property type="match status" value="1"/>
</dbReference>
<dbReference type="GO" id="GO:0005549">
    <property type="term" value="F:odorant binding"/>
    <property type="evidence" value="ECO:0007669"/>
    <property type="project" value="InterPro"/>
</dbReference>
<dbReference type="OrthoDB" id="7553147at2759"/>
<sequence length="103" mass="11411">MFYDNIAKCREELGDTATELMVGTIICALEKDGQIFNSNGEYIKDASMQALEDSMSDANTLEKVQGMFTKCYDDAVQSGSTGREQTMKISNCVLPFVSLFDKL</sequence>
<evidence type="ECO:0000313" key="4">
    <source>
        <dbReference type="RefSeq" id="XP_014481721.1"/>
    </source>
</evidence>
<dbReference type="InterPro" id="IPR036728">
    <property type="entry name" value="PBP_GOBP_sf"/>
</dbReference>
<proteinExistence type="inferred from homology"/>
<feature type="domain" description="Ant venom allergen Sol i 2/4" evidence="2">
    <location>
        <begin position="8"/>
        <end position="97"/>
    </location>
</feature>
<evidence type="ECO:0000256" key="1">
    <source>
        <dbReference type="ARBA" id="ARBA00009932"/>
    </source>
</evidence>
<dbReference type="InterPro" id="IPR055216">
    <property type="entry name" value="Sol_i_2/4"/>
</dbReference>
<reference evidence="4" key="1">
    <citation type="submission" date="2025-08" db="UniProtKB">
        <authorList>
            <consortium name="RefSeq"/>
        </authorList>
    </citation>
    <scope>IDENTIFICATION</scope>
</reference>
<dbReference type="GeneID" id="106748050"/>
<gene>
    <name evidence="4" type="primary">LOC106748050</name>
</gene>
<dbReference type="SUPFAM" id="SSF47565">
    <property type="entry name" value="Insect pheromone/odorant-binding proteins"/>
    <property type="match status" value="1"/>
</dbReference>
<dbReference type="RefSeq" id="XP_014481721.1">
    <property type="nucleotide sequence ID" value="XM_014626235.1"/>
</dbReference>
<dbReference type="InterPro" id="IPR038211">
    <property type="entry name" value="Ant_venon_allerg_soli_2/4_sf"/>
</dbReference>
<dbReference type="KEGG" id="dqu:106748050"/>